<dbReference type="InterPro" id="IPR038729">
    <property type="entry name" value="Rad50/SbcC_AAA"/>
</dbReference>
<sequence>MAARAAKRVKLDRAAASQRGEDDYLPGNIVEIELCNFMTYDRLVCRPGPRLNLVVGPNGSGKSSLVCAIALGLAGEPNILGRASGVGAFVKSGEVSGHVKISLRGDTPDDKICITRKIDNTNKSEWLLNAGADRGESNIKARSMAGGKRPAASGLSQQATTRSRAAVEVVRAETSAAAGRRPIQGELEEFAEEATDEVNEDVQGDVATGEVAEGNSRKKRRSMRVVWQRSVSGSSKKMRCGKRRT</sequence>
<dbReference type="AlphaFoldDB" id="A0AAV5FYF4"/>
<dbReference type="PANTHER" id="PTHR45916:SF1">
    <property type="entry name" value="STRUCTURAL MAINTENANCE OF CHROMOSOMES PROTEIN 5"/>
    <property type="match status" value="1"/>
</dbReference>
<dbReference type="GO" id="GO:0005634">
    <property type="term" value="C:nucleus"/>
    <property type="evidence" value="ECO:0007669"/>
    <property type="project" value="TreeGrafter"/>
</dbReference>
<dbReference type="PANTHER" id="PTHR45916">
    <property type="entry name" value="STRUCTURAL MAINTENANCE OF CHROMOSOMES PROTEIN 5"/>
    <property type="match status" value="1"/>
</dbReference>
<dbReference type="InterPro" id="IPR027417">
    <property type="entry name" value="P-loop_NTPase"/>
</dbReference>
<dbReference type="Gene3D" id="3.40.50.300">
    <property type="entry name" value="P-loop containing nucleotide triphosphate hydrolases"/>
    <property type="match status" value="1"/>
</dbReference>
<feature type="compositionally biased region" description="Acidic residues" evidence="4">
    <location>
        <begin position="193"/>
        <end position="203"/>
    </location>
</feature>
<evidence type="ECO:0000256" key="3">
    <source>
        <dbReference type="ARBA" id="ARBA00023054"/>
    </source>
</evidence>
<dbReference type="GO" id="GO:0000724">
    <property type="term" value="P:double-strand break repair via homologous recombination"/>
    <property type="evidence" value="ECO:0007669"/>
    <property type="project" value="TreeGrafter"/>
</dbReference>
<dbReference type="GO" id="GO:0003697">
    <property type="term" value="F:single-stranded DNA binding"/>
    <property type="evidence" value="ECO:0007669"/>
    <property type="project" value="TreeGrafter"/>
</dbReference>
<dbReference type="GO" id="GO:0030915">
    <property type="term" value="C:Smc5-Smc6 complex"/>
    <property type="evidence" value="ECO:0007669"/>
    <property type="project" value="TreeGrafter"/>
</dbReference>
<evidence type="ECO:0000313" key="7">
    <source>
        <dbReference type="Proteomes" id="UP001054889"/>
    </source>
</evidence>
<keyword evidence="3" id="KW-0175">Coiled coil</keyword>
<organism evidence="6 7">
    <name type="scientific">Eleusine coracana subsp. coracana</name>
    <dbReference type="NCBI Taxonomy" id="191504"/>
    <lineage>
        <taxon>Eukaryota</taxon>
        <taxon>Viridiplantae</taxon>
        <taxon>Streptophyta</taxon>
        <taxon>Embryophyta</taxon>
        <taxon>Tracheophyta</taxon>
        <taxon>Spermatophyta</taxon>
        <taxon>Magnoliopsida</taxon>
        <taxon>Liliopsida</taxon>
        <taxon>Poales</taxon>
        <taxon>Poaceae</taxon>
        <taxon>PACMAD clade</taxon>
        <taxon>Chloridoideae</taxon>
        <taxon>Cynodonteae</taxon>
        <taxon>Eleusininae</taxon>
        <taxon>Eleusine</taxon>
    </lineage>
</organism>
<dbReference type="Pfam" id="PF13476">
    <property type="entry name" value="AAA_23"/>
    <property type="match status" value="1"/>
</dbReference>
<dbReference type="SUPFAM" id="SSF52540">
    <property type="entry name" value="P-loop containing nucleoside triphosphate hydrolases"/>
    <property type="match status" value="1"/>
</dbReference>
<reference evidence="6" key="2">
    <citation type="submission" date="2021-12" db="EMBL/GenBank/DDBJ databases">
        <title>Resequencing data analysis of finger millet.</title>
        <authorList>
            <person name="Hatakeyama M."/>
            <person name="Aluri S."/>
            <person name="Balachadran M.T."/>
            <person name="Sivarajan S.R."/>
            <person name="Poveda L."/>
            <person name="Shimizu-Inatsugi R."/>
            <person name="Schlapbach R."/>
            <person name="Sreeman S.M."/>
            <person name="Shimizu K.K."/>
        </authorList>
    </citation>
    <scope>NUCLEOTIDE SEQUENCE</scope>
</reference>
<comment type="caution">
    <text evidence="6">The sequence shown here is derived from an EMBL/GenBank/DDBJ whole genome shotgun (WGS) entry which is preliminary data.</text>
</comment>
<dbReference type="Proteomes" id="UP001054889">
    <property type="component" value="Unassembled WGS sequence"/>
</dbReference>
<feature type="compositionally biased region" description="Basic residues" evidence="4">
    <location>
        <begin position="236"/>
        <end position="245"/>
    </location>
</feature>
<gene>
    <name evidence="6" type="primary">gb28267</name>
    <name evidence="6" type="ORF">PR202_gb28267</name>
</gene>
<name>A0AAV5FYF4_ELECO</name>
<dbReference type="EMBL" id="BQKI01000097">
    <property type="protein sequence ID" value="GJN39166.1"/>
    <property type="molecule type" value="Genomic_DNA"/>
</dbReference>
<evidence type="ECO:0000256" key="4">
    <source>
        <dbReference type="SAM" id="MobiDB-lite"/>
    </source>
</evidence>
<accession>A0AAV5FYF4</accession>
<feature type="domain" description="Rad50/SbcC-type AAA" evidence="5">
    <location>
        <begin position="32"/>
        <end position="124"/>
    </location>
</feature>
<proteinExistence type="inferred from homology"/>
<evidence type="ECO:0000256" key="2">
    <source>
        <dbReference type="ARBA" id="ARBA00018687"/>
    </source>
</evidence>
<evidence type="ECO:0000313" key="6">
    <source>
        <dbReference type="EMBL" id="GJN39166.1"/>
    </source>
</evidence>
<protein>
    <recommendedName>
        <fullName evidence="2">Structural maintenance of chromosomes protein 5</fullName>
    </recommendedName>
</protein>
<comment type="similarity">
    <text evidence="1">Belongs to the SMC family. SMC5 subfamily.</text>
</comment>
<evidence type="ECO:0000259" key="5">
    <source>
        <dbReference type="Pfam" id="PF13476"/>
    </source>
</evidence>
<reference evidence="6" key="1">
    <citation type="journal article" date="2018" name="DNA Res.">
        <title>Multiple hybrid de novo genome assembly of finger millet, an orphan allotetraploid crop.</title>
        <authorList>
            <person name="Hatakeyama M."/>
            <person name="Aluri S."/>
            <person name="Balachadran M.T."/>
            <person name="Sivarajan S.R."/>
            <person name="Patrignani A."/>
            <person name="Gruter S."/>
            <person name="Poveda L."/>
            <person name="Shimizu-Inatsugi R."/>
            <person name="Baeten J."/>
            <person name="Francoijs K.J."/>
            <person name="Nataraja K.N."/>
            <person name="Reddy Y.A.N."/>
            <person name="Phadnis S."/>
            <person name="Ravikumar R.L."/>
            <person name="Schlapbach R."/>
            <person name="Sreeman S.M."/>
            <person name="Shimizu K.K."/>
        </authorList>
    </citation>
    <scope>NUCLEOTIDE SEQUENCE</scope>
</reference>
<keyword evidence="7" id="KW-1185">Reference proteome</keyword>
<dbReference type="GO" id="GO:0016887">
    <property type="term" value="F:ATP hydrolysis activity"/>
    <property type="evidence" value="ECO:0007669"/>
    <property type="project" value="InterPro"/>
</dbReference>
<evidence type="ECO:0000256" key="1">
    <source>
        <dbReference type="ARBA" id="ARBA00010171"/>
    </source>
</evidence>
<feature type="region of interest" description="Disordered" evidence="4">
    <location>
        <begin position="193"/>
        <end position="245"/>
    </location>
</feature>